<evidence type="ECO:0000313" key="3">
    <source>
        <dbReference type="Proteomes" id="UP001056635"/>
    </source>
</evidence>
<reference evidence="2" key="1">
    <citation type="submission" date="2021-09" db="EMBL/GenBank/DDBJ databases">
        <title>First case of bloodstream infection caused by Mixta hanseatica sp. nov., a member of the Erwiniaceae family.</title>
        <authorList>
            <person name="Both A."/>
            <person name="Huang J."/>
            <person name="Wenzel P."/>
            <person name="Aepfelbacher M."/>
            <person name="Rohde H."/>
            <person name="Christner M."/>
            <person name="Hentschke M."/>
        </authorList>
    </citation>
    <scope>NUCLEOTIDE SEQUENCE</scope>
    <source>
        <strain evidence="2">X22927</strain>
    </source>
</reference>
<dbReference type="EMBL" id="CP082904">
    <property type="protein sequence ID" value="UQY43503.1"/>
    <property type="molecule type" value="Genomic_DNA"/>
</dbReference>
<feature type="transmembrane region" description="Helical" evidence="1">
    <location>
        <begin position="20"/>
        <end position="40"/>
    </location>
</feature>
<keyword evidence="3" id="KW-1185">Reference proteome</keyword>
<evidence type="ECO:0000256" key="1">
    <source>
        <dbReference type="SAM" id="Phobius"/>
    </source>
</evidence>
<dbReference type="Proteomes" id="UP001056635">
    <property type="component" value="Chromosome"/>
</dbReference>
<evidence type="ECO:0000313" key="2">
    <source>
        <dbReference type="EMBL" id="UQY43503.1"/>
    </source>
</evidence>
<name>A0ABY4R5P4_9GAMM</name>
<protein>
    <submittedName>
        <fullName evidence="2">Uncharacterized protein</fullName>
    </submittedName>
</protein>
<feature type="transmembrane region" description="Helical" evidence="1">
    <location>
        <begin position="46"/>
        <end position="64"/>
    </location>
</feature>
<accession>A0ABY4R5P4</accession>
<keyword evidence="1" id="KW-1133">Transmembrane helix</keyword>
<organism evidence="2 3">
    <name type="scientific">Mixta hanseatica</name>
    <dbReference type="NCBI Taxonomy" id="2872648"/>
    <lineage>
        <taxon>Bacteria</taxon>
        <taxon>Pseudomonadati</taxon>
        <taxon>Pseudomonadota</taxon>
        <taxon>Gammaproteobacteria</taxon>
        <taxon>Enterobacterales</taxon>
        <taxon>Erwiniaceae</taxon>
        <taxon>Mixta</taxon>
    </lineage>
</organism>
<proteinExistence type="predicted"/>
<keyword evidence="1" id="KW-0472">Membrane</keyword>
<keyword evidence="1" id="KW-0812">Transmembrane</keyword>
<sequence length="69" mass="8184">MNSKKDNAKCETVIRTLLHYLGSLLGTLVFLLCAYWFFHFETWRERGIYIGLTLLAVYILIKLVPEKYR</sequence>
<dbReference type="RefSeq" id="WP_249892170.1">
    <property type="nucleotide sequence ID" value="NZ_CP082904.1"/>
</dbReference>
<gene>
    <name evidence="2" type="ORF">K6958_16765</name>
</gene>